<dbReference type="EMBL" id="CAJNOE010000050">
    <property type="protein sequence ID" value="CAF0814345.1"/>
    <property type="molecule type" value="Genomic_DNA"/>
</dbReference>
<proteinExistence type="predicted"/>
<dbReference type="AlphaFoldDB" id="A0A813TPU2"/>
<dbReference type="Proteomes" id="UP000663860">
    <property type="component" value="Unassembled WGS sequence"/>
</dbReference>
<evidence type="ECO:0000313" key="2">
    <source>
        <dbReference type="EMBL" id="CAF0814345.1"/>
    </source>
</evidence>
<sequence>MSDTSIVSTFSYKNYNSKDIDDNNENSSCCAQYWFGIISSFLILVLIISAVLLIYYTNKYAERDRERQRIKNEFRRKHGVANKVLDMIMKDGFVYQWIKAHKGTIATTFKELFADIAETLFDD</sequence>
<name>A0A813TPU2_9BILA</name>
<keyword evidence="1" id="KW-0812">Transmembrane</keyword>
<keyword evidence="1" id="KW-1133">Transmembrane helix</keyword>
<protein>
    <submittedName>
        <fullName evidence="2">Uncharacterized protein</fullName>
    </submittedName>
</protein>
<reference evidence="2" key="1">
    <citation type="submission" date="2021-02" db="EMBL/GenBank/DDBJ databases">
        <authorList>
            <person name="Nowell W R."/>
        </authorList>
    </citation>
    <scope>NUCLEOTIDE SEQUENCE</scope>
</reference>
<evidence type="ECO:0000256" key="1">
    <source>
        <dbReference type="SAM" id="Phobius"/>
    </source>
</evidence>
<accession>A0A813TPU2</accession>
<gene>
    <name evidence="2" type="ORF">IZO911_LOCUS7641</name>
</gene>
<organism evidence="2 3">
    <name type="scientific">Adineta steineri</name>
    <dbReference type="NCBI Taxonomy" id="433720"/>
    <lineage>
        <taxon>Eukaryota</taxon>
        <taxon>Metazoa</taxon>
        <taxon>Spiralia</taxon>
        <taxon>Gnathifera</taxon>
        <taxon>Rotifera</taxon>
        <taxon>Eurotatoria</taxon>
        <taxon>Bdelloidea</taxon>
        <taxon>Adinetida</taxon>
        <taxon>Adinetidae</taxon>
        <taxon>Adineta</taxon>
    </lineage>
</organism>
<evidence type="ECO:0000313" key="3">
    <source>
        <dbReference type="Proteomes" id="UP000663860"/>
    </source>
</evidence>
<feature type="transmembrane region" description="Helical" evidence="1">
    <location>
        <begin position="33"/>
        <end position="57"/>
    </location>
</feature>
<keyword evidence="1" id="KW-0472">Membrane</keyword>
<comment type="caution">
    <text evidence="2">The sequence shown here is derived from an EMBL/GenBank/DDBJ whole genome shotgun (WGS) entry which is preliminary data.</text>
</comment>